<dbReference type="GO" id="GO:0005871">
    <property type="term" value="C:kinesin complex"/>
    <property type="evidence" value="ECO:0007669"/>
    <property type="project" value="InterPro"/>
</dbReference>
<keyword evidence="12" id="KW-1185">Reference proteome</keyword>
<evidence type="ECO:0000256" key="2">
    <source>
        <dbReference type="ARBA" id="ARBA00009622"/>
    </source>
</evidence>
<evidence type="ECO:0000256" key="3">
    <source>
        <dbReference type="ARBA" id="ARBA00022490"/>
    </source>
</evidence>
<comment type="similarity">
    <text evidence="2">Belongs to the kinesin light chain family.</text>
</comment>
<keyword evidence="5" id="KW-0677">Repeat</keyword>
<evidence type="ECO:0000256" key="6">
    <source>
        <dbReference type="ARBA" id="ARBA00022803"/>
    </source>
</evidence>
<gene>
    <name evidence="11" type="ORF">Esi_0039_0177</name>
</gene>
<dbReference type="Gene3D" id="3.40.50.300">
    <property type="entry name" value="P-loop containing nucleotide triphosphate hydrolases"/>
    <property type="match status" value="1"/>
</dbReference>
<evidence type="ECO:0000259" key="10">
    <source>
        <dbReference type="SMART" id="SM00382"/>
    </source>
</evidence>
<evidence type="ECO:0000313" key="11">
    <source>
        <dbReference type="EMBL" id="CBJ48621.1"/>
    </source>
</evidence>
<keyword evidence="6" id="KW-0802">TPR repeat</keyword>
<dbReference type="Proteomes" id="UP000002630">
    <property type="component" value="Linkage Group LG21"/>
</dbReference>
<dbReference type="Gene3D" id="1.25.40.10">
    <property type="entry name" value="Tetratricopeptide repeat domain"/>
    <property type="match status" value="2"/>
</dbReference>
<dbReference type="AlphaFoldDB" id="D7FZZ6"/>
<dbReference type="GO" id="GO:0005874">
    <property type="term" value="C:microtubule"/>
    <property type="evidence" value="ECO:0007669"/>
    <property type="project" value="UniProtKB-KW"/>
</dbReference>
<organism evidence="11 12">
    <name type="scientific">Ectocarpus siliculosus</name>
    <name type="common">Brown alga</name>
    <name type="synonym">Conferva siliculosa</name>
    <dbReference type="NCBI Taxonomy" id="2880"/>
    <lineage>
        <taxon>Eukaryota</taxon>
        <taxon>Sar</taxon>
        <taxon>Stramenopiles</taxon>
        <taxon>Ochrophyta</taxon>
        <taxon>PX clade</taxon>
        <taxon>Phaeophyceae</taxon>
        <taxon>Ectocarpales</taxon>
        <taxon>Ectocarpaceae</taxon>
        <taxon>Ectocarpus</taxon>
    </lineage>
</organism>
<dbReference type="EMBL" id="FN649746">
    <property type="protein sequence ID" value="CBJ48621.1"/>
    <property type="molecule type" value="Genomic_DNA"/>
</dbReference>
<keyword evidence="8" id="KW-0505">Motor protein</keyword>
<sequence length="800" mass="88250">MECVNAVGVLVDRCSRRGLVSRVLKATDDKDEIAGLKQRLEDLEGDLRLAGIATVGGKVEDLKTLLEHVGNKQALSHSQILANHDIMFARVGISPKTLATVPAGTPARKSWHVERRHVMRAVCDALHGEGGPRLVGLVGESGSGKTTAAAEIVRSTEVREAFSDGIVWLSVNDGATERLRALMIHLARMVYEDIGGSVGRRPAGLDDGAAYIRQRMQSGHGGKGLKCLVVADNVWEEAVTSKLLETGMSVLLSTRDEALVRSAEGGVVVGVDELSEEDAMSVLRRASELSPELRLPDDAVELVELCGRVAMDVAFVGRWSTVRGRSDRTAWSDAADKVRSKIERSRVSDNVWDVRAVRRKAVLQAGFEDLAIGSDDERIPRLYLSLAVLPNGHAFTAKDATALLYDRVPCPEDEVSTEELIRTLERWSALRAEGGAYRMHDAHAGFARDSVMDRGYVRKPAVKRWTLRISSLDVLRSFDDPFVLKGLWLAVGRLGGECWRNVRPYAAALTEMDESNPLLLKSLQSLGWFQDAQGDWQSASATCRRILVVKRRQLGADHPHTILTLRALVYCAERLGNAEEMTKWQAELRRVLPLVVARMQLRLDAGEVDGVDDANALNSIASTMLDLAPDDRANAEALMRRSLEIQEAKLGRDDVYVAYNLHHLGVSVHLAGRLDEAEGLFRRSLEIQEAKLDRDDVWLAYTQHYLGKCARQAGRLDESEELLTRCLGIQEAKLGPDDVEVANTLIQLGLCLREAGRLEEAEGLMRRSLTTLEAKFGPEDERVSSALNELRFCVRQATTH</sequence>
<keyword evidence="4" id="KW-0493">Microtubule</keyword>
<dbReference type="InterPro" id="IPR011990">
    <property type="entry name" value="TPR-like_helical_dom_sf"/>
</dbReference>
<keyword evidence="7" id="KW-0175">Coiled coil</keyword>
<dbReference type="OrthoDB" id="771227at2759"/>
<dbReference type="STRING" id="2880.D7FZZ6"/>
<dbReference type="SUPFAM" id="SSF52540">
    <property type="entry name" value="P-loop containing nucleoside triphosphate hydrolases"/>
    <property type="match status" value="1"/>
</dbReference>
<dbReference type="InterPro" id="IPR002182">
    <property type="entry name" value="NB-ARC"/>
</dbReference>
<feature type="domain" description="AAA+ ATPase" evidence="10">
    <location>
        <begin position="131"/>
        <end position="274"/>
    </location>
</feature>
<dbReference type="PANTHER" id="PTHR45783:SF3">
    <property type="entry name" value="KINESIN LIGHT CHAIN"/>
    <property type="match status" value="1"/>
</dbReference>
<reference evidence="11 12" key="1">
    <citation type="journal article" date="2010" name="Nature">
        <title>The Ectocarpus genome and the independent evolution of multicellularity in brown algae.</title>
        <authorList>
            <person name="Cock J.M."/>
            <person name="Sterck L."/>
            <person name="Rouze P."/>
            <person name="Scornet D."/>
            <person name="Allen A.E."/>
            <person name="Amoutzias G."/>
            <person name="Anthouard V."/>
            <person name="Artiguenave F."/>
            <person name="Aury J.M."/>
            <person name="Badger J.H."/>
            <person name="Beszteri B."/>
            <person name="Billiau K."/>
            <person name="Bonnet E."/>
            <person name="Bothwell J.H."/>
            <person name="Bowler C."/>
            <person name="Boyen C."/>
            <person name="Brownlee C."/>
            <person name="Carrano C.J."/>
            <person name="Charrier B."/>
            <person name="Cho G.Y."/>
            <person name="Coelho S.M."/>
            <person name="Collen J."/>
            <person name="Corre E."/>
            <person name="Da Silva C."/>
            <person name="Delage L."/>
            <person name="Delaroque N."/>
            <person name="Dittami S.M."/>
            <person name="Doulbeau S."/>
            <person name="Elias M."/>
            <person name="Farnham G."/>
            <person name="Gachon C.M."/>
            <person name="Gschloessl B."/>
            <person name="Heesch S."/>
            <person name="Jabbari K."/>
            <person name="Jubin C."/>
            <person name="Kawai H."/>
            <person name="Kimura K."/>
            <person name="Kloareg B."/>
            <person name="Kupper F.C."/>
            <person name="Lang D."/>
            <person name="Le Bail A."/>
            <person name="Leblanc C."/>
            <person name="Lerouge P."/>
            <person name="Lohr M."/>
            <person name="Lopez P.J."/>
            <person name="Martens C."/>
            <person name="Maumus F."/>
            <person name="Michel G."/>
            <person name="Miranda-Saavedra D."/>
            <person name="Morales J."/>
            <person name="Moreau H."/>
            <person name="Motomura T."/>
            <person name="Nagasato C."/>
            <person name="Napoli C.A."/>
            <person name="Nelson D.R."/>
            <person name="Nyvall-Collen P."/>
            <person name="Peters A.F."/>
            <person name="Pommier C."/>
            <person name="Potin P."/>
            <person name="Poulain J."/>
            <person name="Quesneville H."/>
            <person name="Read B."/>
            <person name="Rensing S.A."/>
            <person name="Ritter A."/>
            <person name="Rousvoal S."/>
            <person name="Samanta M."/>
            <person name="Samson G."/>
            <person name="Schroeder D.C."/>
            <person name="Segurens B."/>
            <person name="Strittmatter M."/>
            <person name="Tonon T."/>
            <person name="Tregear J.W."/>
            <person name="Valentin K."/>
            <person name="von Dassow P."/>
            <person name="Yamagishi T."/>
            <person name="Van de Peer Y."/>
            <person name="Wincker P."/>
        </authorList>
    </citation>
    <scope>NUCLEOTIDE SEQUENCE [LARGE SCALE GENOMIC DNA]</scope>
    <source>
        <strain evidence="12">Ec32 / CCAP1310/4</strain>
    </source>
</reference>
<evidence type="ECO:0000256" key="5">
    <source>
        <dbReference type="ARBA" id="ARBA00022737"/>
    </source>
</evidence>
<dbReference type="EMBL" id="FN648586">
    <property type="protein sequence ID" value="CBJ48621.1"/>
    <property type="molecule type" value="Genomic_DNA"/>
</dbReference>
<dbReference type="SMART" id="SM00382">
    <property type="entry name" value="AAA"/>
    <property type="match status" value="1"/>
</dbReference>
<dbReference type="InterPro" id="IPR003593">
    <property type="entry name" value="AAA+_ATPase"/>
</dbReference>
<evidence type="ECO:0000256" key="4">
    <source>
        <dbReference type="ARBA" id="ARBA00022701"/>
    </source>
</evidence>
<dbReference type="Pfam" id="PF00931">
    <property type="entry name" value="NB-ARC"/>
    <property type="match status" value="1"/>
</dbReference>
<accession>D7FZZ6</accession>
<keyword evidence="9" id="KW-0206">Cytoskeleton</keyword>
<dbReference type="eggNOG" id="KOG1840">
    <property type="taxonomic scope" value="Eukaryota"/>
</dbReference>
<dbReference type="GO" id="GO:0005737">
    <property type="term" value="C:cytoplasm"/>
    <property type="evidence" value="ECO:0007669"/>
    <property type="project" value="TreeGrafter"/>
</dbReference>
<dbReference type="SUPFAM" id="SSF48452">
    <property type="entry name" value="TPR-like"/>
    <property type="match status" value="2"/>
</dbReference>
<evidence type="ECO:0000256" key="9">
    <source>
        <dbReference type="ARBA" id="ARBA00023212"/>
    </source>
</evidence>
<dbReference type="GO" id="GO:0019894">
    <property type="term" value="F:kinesin binding"/>
    <property type="evidence" value="ECO:0007669"/>
    <property type="project" value="TreeGrafter"/>
</dbReference>
<dbReference type="PANTHER" id="PTHR45783">
    <property type="entry name" value="KINESIN LIGHT CHAIN"/>
    <property type="match status" value="1"/>
</dbReference>
<dbReference type="InParanoid" id="D7FZZ6"/>
<evidence type="ECO:0000256" key="1">
    <source>
        <dbReference type="ARBA" id="ARBA00004245"/>
    </source>
</evidence>
<keyword evidence="3" id="KW-0963">Cytoplasm</keyword>
<dbReference type="InterPro" id="IPR027417">
    <property type="entry name" value="P-loop_NTPase"/>
</dbReference>
<protein>
    <submittedName>
        <fullName evidence="11">NB-ARC and TPR repeat-containing protein</fullName>
    </submittedName>
</protein>
<evidence type="ECO:0000256" key="8">
    <source>
        <dbReference type="ARBA" id="ARBA00023175"/>
    </source>
</evidence>
<dbReference type="InterPro" id="IPR002151">
    <property type="entry name" value="Kinesin_light"/>
</dbReference>
<evidence type="ECO:0000256" key="7">
    <source>
        <dbReference type="ARBA" id="ARBA00023054"/>
    </source>
</evidence>
<evidence type="ECO:0000313" key="12">
    <source>
        <dbReference type="Proteomes" id="UP000002630"/>
    </source>
</evidence>
<dbReference type="InterPro" id="IPR019734">
    <property type="entry name" value="TPR_rpt"/>
</dbReference>
<dbReference type="eggNOG" id="KOG4658">
    <property type="taxonomic scope" value="Eukaryota"/>
</dbReference>
<dbReference type="Pfam" id="PF13424">
    <property type="entry name" value="TPR_12"/>
    <property type="match status" value="2"/>
</dbReference>
<dbReference type="GO" id="GO:0007018">
    <property type="term" value="P:microtubule-based movement"/>
    <property type="evidence" value="ECO:0007669"/>
    <property type="project" value="TreeGrafter"/>
</dbReference>
<proteinExistence type="inferred from homology"/>
<dbReference type="SMART" id="SM00028">
    <property type="entry name" value="TPR"/>
    <property type="match status" value="4"/>
</dbReference>
<dbReference type="GO" id="GO:0043531">
    <property type="term" value="F:ADP binding"/>
    <property type="evidence" value="ECO:0007669"/>
    <property type="project" value="InterPro"/>
</dbReference>
<name>D7FZZ6_ECTSI</name>
<comment type="subcellular location">
    <subcellularLocation>
        <location evidence="1">Cytoplasm</location>
        <location evidence="1">Cytoskeleton</location>
    </subcellularLocation>
</comment>